<feature type="transmembrane region" description="Helical" evidence="1">
    <location>
        <begin position="16"/>
        <end position="35"/>
    </location>
</feature>
<keyword evidence="1" id="KW-0472">Membrane</keyword>
<evidence type="ECO:0000313" key="2">
    <source>
        <dbReference type="EMBL" id="ORJ52043.1"/>
    </source>
</evidence>
<sequence>MCLASYFTVNSSLNKLFVSLIADIFLYLSIFNTPVTSEDAVMKHRLSYRLIAQGGLNAWYNLDPRITNDFPR</sequence>
<dbReference type="Proteomes" id="UP000192521">
    <property type="component" value="Unassembled WGS sequence"/>
</dbReference>
<dbReference type="InterPro" id="IPR012620">
    <property type="entry name" value="Trp_operon_leader_peptide"/>
</dbReference>
<protein>
    <submittedName>
        <fullName evidence="2">Tryptophanase leader peptide</fullName>
    </submittedName>
</protein>
<comment type="caution">
    <text evidence="2">The sequence shown here is derived from an EMBL/GenBank/DDBJ whole genome shotgun (WGS) entry which is preliminary data.</text>
</comment>
<dbReference type="EMBL" id="MWPR01000002">
    <property type="protein sequence ID" value="ORJ52043.1"/>
    <property type="molecule type" value="Genomic_DNA"/>
</dbReference>
<organism evidence="2 3">
    <name type="scientific">Kluyvera intermedia</name>
    <name type="common">Enterobacter intermedius</name>
    <dbReference type="NCBI Taxonomy" id="61648"/>
    <lineage>
        <taxon>Bacteria</taxon>
        <taxon>Pseudomonadati</taxon>
        <taxon>Pseudomonadota</taxon>
        <taxon>Gammaproteobacteria</taxon>
        <taxon>Enterobacterales</taxon>
        <taxon>Enterobacteriaceae</taxon>
        <taxon>Kluyvera</taxon>
    </lineage>
</organism>
<evidence type="ECO:0000313" key="3">
    <source>
        <dbReference type="Proteomes" id="UP000192521"/>
    </source>
</evidence>
<accession>A0ABX3UKL3</accession>
<proteinExistence type="predicted"/>
<name>A0ABX3UKL3_KLUIN</name>
<dbReference type="NCBIfam" id="TIGR02616">
    <property type="entry name" value="tnaC_leader"/>
    <property type="match status" value="1"/>
</dbReference>
<keyword evidence="1" id="KW-0812">Transmembrane</keyword>
<reference evidence="2 3" key="1">
    <citation type="submission" date="2017-02" db="EMBL/GenBank/DDBJ databases">
        <title>Draft genome sequence of a Kluyvera intermedia isolate from a patient with a pancreatic abscess.</title>
        <authorList>
            <person name="Thele R."/>
        </authorList>
    </citation>
    <scope>NUCLEOTIDE SEQUENCE [LARGE SCALE GENOMIC DNA]</scope>
    <source>
        <strain evidence="2 3">FOSA7093</strain>
    </source>
</reference>
<keyword evidence="3" id="KW-1185">Reference proteome</keyword>
<evidence type="ECO:0000256" key="1">
    <source>
        <dbReference type="SAM" id="Phobius"/>
    </source>
</evidence>
<keyword evidence="1" id="KW-1133">Transmembrane helix</keyword>
<gene>
    <name evidence="2" type="ORF">B2M27_02285</name>
</gene>